<organism evidence="10 11">
    <name type="scientific">Thermoplasma acidophilum (strain ATCC 25905 / DSM 1728 / JCM 9062 / NBRC 15155 / AMRC-C165)</name>
    <dbReference type="NCBI Taxonomy" id="273075"/>
    <lineage>
        <taxon>Archaea</taxon>
        <taxon>Methanobacteriati</taxon>
        <taxon>Thermoplasmatota</taxon>
        <taxon>Thermoplasmata</taxon>
        <taxon>Thermoplasmatales</taxon>
        <taxon>Thermoplasmataceae</taxon>
        <taxon>Thermoplasma</taxon>
    </lineage>
</organism>
<comment type="similarity">
    <text evidence="2 6">Belongs to the acyl-CoA dehydrogenase family.</text>
</comment>
<dbReference type="Pfam" id="PF02771">
    <property type="entry name" value="Acyl-CoA_dh_N"/>
    <property type="match status" value="1"/>
</dbReference>
<dbReference type="InterPro" id="IPR013786">
    <property type="entry name" value="AcylCoA_DH/ox_N"/>
</dbReference>
<evidence type="ECO:0000259" key="8">
    <source>
        <dbReference type="Pfam" id="PF02770"/>
    </source>
</evidence>
<dbReference type="SUPFAM" id="SSF47203">
    <property type="entry name" value="Acyl-CoA dehydrogenase C-terminal domain-like"/>
    <property type="match status" value="1"/>
</dbReference>
<dbReference type="Pfam" id="PF02770">
    <property type="entry name" value="Acyl-CoA_dh_M"/>
    <property type="match status" value="1"/>
</dbReference>
<proteinExistence type="inferred from homology"/>
<evidence type="ECO:0000256" key="2">
    <source>
        <dbReference type="ARBA" id="ARBA00009347"/>
    </source>
</evidence>
<evidence type="ECO:0000259" key="9">
    <source>
        <dbReference type="Pfam" id="PF02771"/>
    </source>
</evidence>
<dbReference type="InParanoid" id="Q9HJJ3"/>
<dbReference type="FunFam" id="2.40.110.10:FF:000001">
    <property type="entry name" value="Acyl-CoA dehydrogenase, mitochondrial"/>
    <property type="match status" value="1"/>
</dbReference>
<dbReference type="EnsemblBacteria" id="CAC12103">
    <property type="protein sequence ID" value="CAC12103"/>
    <property type="gene ID" value="CAC12103"/>
</dbReference>
<keyword evidence="4 6" id="KW-0274">FAD</keyword>
<dbReference type="OrthoDB" id="275197at2157"/>
<feature type="domain" description="Acyl-CoA oxidase/dehydrogenase middle" evidence="8">
    <location>
        <begin position="123"/>
        <end position="217"/>
    </location>
</feature>
<dbReference type="Gene3D" id="2.40.110.10">
    <property type="entry name" value="Butyryl-CoA Dehydrogenase, subunit A, domain 2"/>
    <property type="match status" value="1"/>
</dbReference>
<dbReference type="PROSITE" id="PS00072">
    <property type="entry name" value="ACYL_COA_DH_1"/>
    <property type="match status" value="1"/>
</dbReference>
<dbReference type="PANTHER" id="PTHR43884:SF12">
    <property type="entry name" value="ISOVALERYL-COA DEHYDROGENASE, MITOCHONDRIAL-RELATED"/>
    <property type="match status" value="1"/>
</dbReference>
<dbReference type="Gene3D" id="1.20.140.10">
    <property type="entry name" value="Butyryl-CoA Dehydrogenase, subunit A, domain 3"/>
    <property type="match status" value="1"/>
</dbReference>
<name>Q9HJJ3_THEAC</name>
<evidence type="ECO:0000256" key="6">
    <source>
        <dbReference type="RuleBase" id="RU362125"/>
    </source>
</evidence>
<dbReference type="InterPro" id="IPR036250">
    <property type="entry name" value="AcylCo_DH-like_C"/>
</dbReference>
<dbReference type="AlphaFoldDB" id="Q9HJJ3"/>
<keyword evidence="5 6" id="KW-0560">Oxidoreductase</keyword>
<reference evidence="10 11" key="1">
    <citation type="journal article" date="2000" name="Nature">
        <title>The genome sequence of the thermoacidophilic scavenger Thermoplasma acidophilum.</title>
        <authorList>
            <person name="Ruepp A."/>
            <person name="Graml W."/>
            <person name="Santos-Martinez M.L."/>
            <person name="Koretke K.K."/>
            <person name="Volker C."/>
            <person name="Mewes H.W."/>
            <person name="Frishman D."/>
            <person name="Stocker S."/>
            <person name="Lupas A.N."/>
            <person name="Baumeister W."/>
        </authorList>
    </citation>
    <scope>NUCLEOTIDE SEQUENCE [LARGE SCALE GENOMIC DNA]</scope>
    <source>
        <strain evidence="11">ATCC 25905 / DSM 1728 / JCM 9062 / NBRC 15155 / AMRC-C165</strain>
    </source>
</reference>
<dbReference type="FunCoup" id="Q9HJJ3">
    <property type="interactions" value="71"/>
</dbReference>
<feature type="domain" description="Acyl-CoA dehydrogenase/oxidase N-terminal" evidence="9">
    <location>
        <begin position="7"/>
        <end position="118"/>
    </location>
</feature>
<dbReference type="Pfam" id="PF00441">
    <property type="entry name" value="Acyl-CoA_dh_1"/>
    <property type="match status" value="1"/>
</dbReference>
<gene>
    <name evidence="10" type="ordered locus">Ta0974</name>
</gene>
<dbReference type="FunFam" id="1.20.140.10:FF:000004">
    <property type="entry name" value="Acyl-CoA dehydrogenase FadE25"/>
    <property type="match status" value="1"/>
</dbReference>
<sequence length="384" mass="42361">MGNFGVTQDEELVLSFVRKFAEEELKPLAKEIDEKMEVPRKIIDRMKDLGLFATYIPKEYGGYGMSFPFLVRAIEEISKACPSTALVLDGALTLFAEPLIMFGSEDLKKRYLPRVAAGSVGGLAITEPGAGSDAAGISATAVKKGDRYVINGDKIFISNGRISDFFVLDAVTDPGKRHRGITAFVADRDTPGLKISRDIHKMGIRGSSTVELAFEDMEIPAENIVGKENEGFKVIMETLDAGRIGIAAQALGIAENALAEAIDYVKQRKQFGTEIANFEGIQFMIAEMATEIEAARYLTYVAAEKWQNKENTIEISAMAKMKASDVAMRVTTDALQLFGGYGYTTDLDAERHMRDAKITQIYEGTNQIQRLVIAKEILKKTRYY</sequence>
<dbReference type="FunFam" id="1.10.540.10:FF:000002">
    <property type="entry name" value="Acyl-CoA dehydrogenase FadE19"/>
    <property type="match status" value="1"/>
</dbReference>
<protein>
    <submittedName>
        <fullName evidence="10">Probable acyl-CoA dehydrogenase</fullName>
    </submittedName>
</protein>
<evidence type="ECO:0000313" key="10">
    <source>
        <dbReference type="EMBL" id="CAC12103.1"/>
    </source>
</evidence>
<evidence type="ECO:0000256" key="1">
    <source>
        <dbReference type="ARBA" id="ARBA00001974"/>
    </source>
</evidence>
<dbReference type="EMBL" id="AL445066">
    <property type="protein sequence ID" value="CAC12103.1"/>
    <property type="molecule type" value="Genomic_DNA"/>
</dbReference>
<dbReference type="InterPro" id="IPR009100">
    <property type="entry name" value="AcylCoA_DH/oxidase_NM_dom_sf"/>
</dbReference>
<dbReference type="CDD" id="cd01158">
    <property type="entry name" value="SCAD_SBCAD"/>
    <property type="match status" value="1"/>
</dbReference>
<feature type="domain" description="Acyl-CoA dehydrogenase/oxidase C-terminal" evidence="7">
    <location>
        <begin position="229"/>
        <end position="377"/>
    </location>
</feature>
<dbReference type="Proteomes" id="UP000001024">
    <property type="component" value="Chromosome"/>
</dbReference>
<evidence type="ECO:0000259" key="7">
    <source>
        <dbReference type="Pfam" id="PF00441"/>
    </source>
</evidence>
<dbReference type="InterPro" id="IPR006089">
    <property type="entry name" value="Acyl-CoA_DH_CS"/>
</dbReference>
<dbReference type="SUPFAM" id="SSF56645">
    <property type="entry name" value="Acyl-CoA dehydrogenase NM domain-like"/>
    <property type="match status" value="1"/>
</dbReference>
<dbReference type="PROSITE" id="PS00073">
    <property type="entry name" value="ACYL_COA_DH_2"/>
    <property type="match status" value="1"/>
</dbReference>
<evidence type="ECO:0000256" key="4">
    <source>
        <dbReference type="ARBA" id="ARBA00022827"/>
    </source>
</evidence>
<dbReference type="InterPro" id="IPR009075">
    <property type="entry name" value="AcylCo_DH/oxidase_C"/>
</dbReference>
<dbReference type="InterPro" id="IPR037069">
    <property type="entry name" value="AcylCoA_DH/ox_N_sf"/>
</dbReference>
<evidence type="ECO:0000313" key="11">
    <source>
        <dbReference type="Proteomes" id="UP000001024"/>
    </source>
</evidence>
<dbReference type="STRING" id="273075.gene:9572192"/>
<keyword evidence="3 6" id="KW-0285">Flavoprotein</keyword>
<dbReference type="RefSeq" id="WP_010901385.1">
    <property type="nucleotide sequence ID" value="NC_002578.1"/>
</dbReference>
<dbReference type="GO" id="GO:0050660">
    <property type="term" value="F:flavin adenine dinucleotide binding"/>
    <property type="evidence" value="ECO:0007669"/>
    <property type="project" value="InterPro"/>
</dbReference>
<keyword evidence="11" id="KW-1185">Reference proteome</keyword>
<dbReference type="Gene3D" id="1.10.540.10">
    <property type="entry name" value="Acyl-CoA dehydrogenase/oxidase, N-terminal domain"/>
    <property type="match status" value="1"/>
</dbReference>
<comment type="cofactor">
    <cofactor evidence="1 6">
        <name>FAD</name>
        <dbReference type="ChEBI" id="CHEBI:57692"/>
    </cofactor>
</comment>
<dbReference type="PaxDb" id="273075-Ta0974"/>
<dbReference type="GO" id="GO:0003995">
    <property type="term" value="F:acyl-CoA dehydrogenase activity"/>
    <property type="evidence" value="ECO:0007669"/>
    <property type="project" value="InterPro"/>
</dbReference>
<dbReference type="HOGENOM" id="CLU_018204_0_2_2"/>
<dbReference type="PIRSF" id="PIRSF016578">
    <property type="entry name" value="HsaA"/>
    <property type="match status" value="1"/>
</dbReference>
<evidence type="ECO:0000256" key="3">
    <source>
        <dbReference type="ARBA" id="ARBA00022630"/>
    </source>
</evidence>
<dbReference type="eggNOG" id="arCOG01707">
    <property type="taxonomic scope" value="Archaea"/>
</dbReference>
<evidence type="ECO:0000256" key="5">
    <source>
        <dbReference type="ARBA" id="ARBA00023002"/>
    </source>
</evidence>
<dbReference type="KEGG" id="tac:Ta0974"/>
<accession>Q9HJJ3</accession>
<dbReference type="InterPro" id="IPR046373">
    <property type="entry name" value="Acyl-CoA_Oxase/DH_mid-dom_sf"/>
</dbReference>
<dbReference type="PANTHER" id="PTHR43884">
    <property type="entry name" value="ACYL-COA DEHYDROGENASE"/>
    <property type="match status" value="1"/>
</dbReference>
<dbReference type="InterPro" id="IPR006091">
    <property type="entry name" value="Acyl-CoA_Oxase/DH_mid-dom"/>
</dbReference>